<feature type="transmembrane region" description="Helical" evidence="7">
    <location>
        <begin position="52"/>
        <end position="71"/>
    </location>
</feature>
<comment type="caution">
    <text evidence="8">The sequence shown here is derived from an EMBL/GenBank/DDBJ whole genome shotgun (WGS) entry which is preliminary data.</text>
</comment>
<dbReference type="GO" id="GO:0016020">
    <property type="term" value="C:membrane"/>
    <property type="evidence" value="ECO:0007669"/>
    <property type="project" value="UniProtKB-SubCell"/>
</dbReference>
<evidence type="ECO:0000256" key="2">
    <source>
        <dbReference type="ARBA" id="ARBA00006824"/>
    </source>
</evidence>
<dbReference type="PANTHER" id="PTHR11266">
    <property type="entry name" value="PEROXISOMAL MEMBRANE PROTEIN 2, PXMP2 MPV17"/>
    <property type="match status" value="1"/>
</dbReference>
<protein>
    <recommendedName>
        <fullName evidence="6">Mitochondrial inner membrane protein Mpv17</fullName>
    </recommendedName>
</protein>
<keyword evidence="3 7" id="KW-0812">Transmembrane</keyword>
<sequence>MDKSIRTYKKLLQTYPLLVQSVQTGVLMGTGDMIAQGFIEGRSLKNLDTKRTITFCGLGTCLVGPTLVTWYKTLSIIVKGSSKAVVLKKVALDQLCFSPTFIGCFLCTLGFVQGYDFQQIKQNVSKNYKDILLTNYQIWPLVQLGNFYLTPLHYQTLVVQGVAICWNTYISWKTQS</sequence>
<keyword evidence="4 7" id="KW-1133">Transmembrane helix</keyword>
<evidence type="ECO:0000313" key="9">
    <source>
        <dbReference type="Proteomes" id="UP001516400"/>
    </source>
</evidence>
<comment type="similarity">
    <text evidence="2 7">Belongs to the peroxisomal membrane protein PXMP2/4 family.</text>
</comment>
<evidence type="ECO:0000256" key="5">
    <source>
        <dbReference type="ARBA" id="ARBA00023136"/>
    </source>
</evidence>
<proteinExistence type="inferred from homology"/>
<accession>A0ABD2NUM2</accession>
<gene>
    <name evidence="8" type="ORF">HHI36_005428</name>
</gene>
<reference evidence="8 9" key="1">
    <citation type="journal article" date="2021" name="BMC Biol.">
        <title>Horizontally acquired antibacterial genes associated with adaptive radiation of ladybird beetles.</title>
        <authorList>
            <person name="Li H.S."/>
            <person name="Tang X.F."/>
            <person name="Huang Y.H."/>
            <person name="Xu Z.Y."/>
            <person name="Chen M.L."/>
            <person name="Du X.Y."/>
            <person name="Qiu B.Y."/>
            <person name="Chen P.T."/>
            <person name="Zhang W."/>
            <person name="Slipinski A."/>
            <person name="Escalona H.E."/>
            <person name="Waterhouse R.M."/>
            <person name="Zwick A."/>
            <person name="Pang H."/>
        </authorList>
    </citation>
    <scope>NUCLEOTIDE SEQUENCE [LARGE SCALE GENOMIC DNA]</scope>
    <source>
        <strain evidence="8">SYSU2018</strain>
    </source>
</reference>
<evidence type="ECO:0000256" key="7">
    <source>
        <dbReference type="RuleBase" id="RU363053"/>
    </source>
</evidence>
<dbReference type="Proteomes" id="UP001516400">
    <property type="component" value="Unassembled WGS sequence"/>
</dbReference>
<comment type="subcellular location">
    <subcellularLocation>
        <location evidence="1">Membrane</location>
        <topology evidence="1">Multi-pass membrane protein</topology>
    </subcellularLocation>
</comment>
<feature type="transmembrane region" description="Helical" evidence="7">
    <location>
        <begin position="91"/>
        <end position="112"/>
    </location>
</feature>
<keyword evidence="5 7" id="KW-0472">Membrane</keyword>
<dbReference type="EMBL" id="JABFTP020000144">
    <property type="protein sequence ID" value="KAL3282233.1"/>
    <property type="molecule type" value="Genomic_DNA"/>
</dbReference>
<dbReference type="InterPro" id="IPR007248">
    <property type="entry name" value="Mpv17_PMP22"/>
</dbReference>
<keyword evidence="9" id="KW-1185">Reference proteome</keyword>
<evidence type="ECO:0000256" key="4">
    <source>
        <dbReference type="ARBA" id="ARBA00022989"/>
    </source>
</evidence>
<organism evidence="8 9">
    <name type="scientific">Cryptolaemus montrouzieri</name>
    <dbReference type="NCBI Taxonomy" id="559131"/>
    <lineage>
        <taxon>Eukaryota</taxon>
        <taxon>Metazoa</taxon>
        <taxon>Ecdysozoa</taxon>
        <taxon>Arthropoda</taxon>
        <taxon>Hexapoda</taxon>
        <taxon>Insecta</taxon>
        <taxon>Pterygota</taxon>
        <taxon>Neoptera</taxon>
        <taxon>Endopterygota</taxon>
        <taxon>Coleoptera</taxon>
        <taxon>Polyphaga</taxon>
        <taxon>Cucujiformia</taxon>
        <taxon>Coccinelloidea</taxon>
        <taxon>Coccinellidae</taxon>
        <taxon>Scymninae</taxon>
        <taxon>Scymnini</taxon>
        <taxon>Cryptolaemus</taxon>
    </lineage>
</organism>
<dbReference type="AlphaFoldDB" id="A0ABD2NUM2"/>
<dbReference type="Pfam" id="PF04117">
    <property type="entry name" value="Mpv17_PMP22"/>
    <property type="match status" value="1"/>
</dbReference>
<evidence type="ECO:0000256" key="3">
    <source>
        <dbReference type="ARBA" id="ARBA00022692"/>
    </source>
</evidence>
<evidence type="ECO:0000256" key="6">
    <source>
        <dbReference type="ARBA" id="ARBA00049743"/>
    </source>
</evidence>
<dbReference type="PANTHER" id="PTHR11266:SF17">
    <property type="entry name" value="PROTEIN MPV17"/>
    <property type="match status" value="1"/>
</dbReference>
<name>A0ABD2NUM2_9CUCU</name>
<evidence type="ECO:0000256" key="1">
    <source>
        <dbReference type="ARBA" id="ARBA00004141"/>
    </source>
</evidence>
<evidence type="ECO:0000313" key="8">
    <source>
        <dbReference type="EMBL" id="KAL3282233.1"/>
    </source>
</evidence>